<name>A0ACA9P5F2_9GLOM</name>
<evidence type="ECO:0000313" key="2">
    <source>
        <dbReference type="Proteomes" id="UP000789920"/>
    </source>
</evidence>
<comment type="caution">
    <text evidence="1">The sequence shown here is derived from an EMBL/GenBank/DDBJ whole genome shotgun (WGS) entry which is preliminary data.</text>
</comment>
<evidence type="ECO:0000313" key="1">
    <source>
        <dbReference type="EMBL" id="CAG8690334.1"/>
    </source>
</evidence>
<reference evidence="1" key="1">
    <citation type="submission" date="2021-06" db="EMBL/GenBank/DDBJ databases">
        <authorList>
            <person name="Kallberg Y."/>
            <person name="Tangrot J."/>
            <person name="Rosling A."/>
        </authorList>
    </citation>
    <scope>NUCLEOTIDE SEQUENCE</scope>
    <source>
        <strain evidence="1">MA461A</strain>
    </source>
</reference>
<dbReference type="Proteomes" id="UP000789920">
    <property type="component" value="Unassembled WGS sequence"/>
</dbReference>
<proteinExistence type="predicted"/>
<feature type="non-terminal residue" evidence="1">
    <location>
        <position position="1"/>
    </location>
</feature>
<gene>
    <name evidence="1" type="ORF">RPERSI_LOCUS9514</name>
</gene>
<protein>
    <submittedName>
        <fullName evidence="1">35485_t:CDS:1</fullName>
    </submittedName>
</protein>
<dbReference type="EMBL" id="CAJVQC010018050">
    <property type="protein sequence ID" value="CAG8690334.1"/>
    <property type="molecule type" value="Genomic_DNA"/>
</dbReference>
<organism evidence="1 2">
    <name type="scientific">Racocetra persica</name>
    <dbReference type="NCBI Taxonomy" id="160502"/>
    <lineage>
        <taxon>Eukaryota</taxon>
        <taxon>Fungi</taxon>
        <taxon>Fungi incertae sedis</taxon>
        <taxon>Mucoromycota</taxon>
        <taxon>Glomeromycotina</taxon>
        <taxon>Glomeromycetes</taxon>
        <taxon>Diversisporales</taxon>
        <taxon>Gigasporaceae</taxon>
        <taxon>Racocetra</taxon>
    </lineage>
</organism>
<sequence length="225" mass="25850">EELIKIRLENLSKELQTSGTTLTQINNILLAPMQRGRLGNTQLDQLLSLYLPKDDKVYQLEYRLKKPTGKGGFLIVDAIIFGIDGKNNIAIDSKFPLENFLLLHKENLSDLEKKEIEKNFKNNLKDHIKKVAEYVSELDGTDHAIMFIPSEAVFAKINEHGYYEIMEFALERKVSLFTKSNKTLEEFNISVQKLVKKGEGIRKRKAVPLSEKEKLEEKDQENLGE</sequence>
<accession>A0ACA9P5F2</accession>
<keyword evidence="2" id="KW-1185">Reference proteome</keyword>